<evidence type="ECO:0000256" key="5">
    <source>
        <dbReference type="ARBA" id="ARBA00023136"/>
    </source>
</evidence>
<dbReference type="GO" id="GO:0005886">
    <property type="term" value="C:plasma membrane"/>
    <property type="evidence" value="ECO:0007669"/>
    <property type="project" value="UniProtKB-SubCell"/>
</dbReference>
<dbReference type="InterPro" id="IPR036259">
    <property type="entry name" value="MFS_trans_sf"/>
</dbReference>
<feature type="transmembrane region" description="Helical" evidence="6">
    <location>
        <begin position="21"/>
        <end position="40"/>
    </location>
</feature>
<feature type="transmembrane region" description="Helical" evidence="6">
    <location>
        <begin position="218"/>
        <end position="240"/>
    </location>
</feature>
<comment type="caution">
    <text evidence="8">The sequence shown here is derived from an EMBL/GenBank/DDBJ whole genome shotgun (WGS) entry which is preliminary data.</text>
</comment>
<gene>
    <name evidence="8" type="ORF">DF223_08435</name>
</gene>
<evidence type="ECO:0000256" key="2">
    <source>
        <dbReference type="ARBA" id="ARBA00022475"/>
    </source>
</evidence>
<feature type="transmembrane region" description="Helical" evidence="6">
    <location>
        <begin position="60"/>
        <end position="80"/>
    </location>
</feature>
<feature type="transmembrane region" description="Helical" evidence="6">
    <location>
        <begin position="375"/>
        <end position="396"/>
    </location>
</feature>
<evidence type="ECO:0000313" key="9">
    <source>
        <dbReference type="Proteomes" id="UP000244962"/>
    </source>
</evidence>
<organism evidence="8 9">
    <name type="scientific">Mycetocola zhujimingii</name>
    <dbReference type="NCBI Taxonomy" id="2079792"/>
    <lineage>
        <taxon>Bacteria</taxon>
        <taxon>Bacillati</taxon>
        <taxon>Actinomycetota</taxon>
        <taxon>Actinomycetes</taxon>
        <taxon>Micrococcales</taxon>
        <taxon>Microbacteriaceae</taxon>
        <taxon>Mycetocola</taxon>
    </lineage>
</organism>
<evidence type="ECO:0000256" key="1">
    <source>
        <dbReference type="ARBA" id="ARBA00004651"/>
    </source>
</evidence>
<feature type="transmembrane region" description="Helical" evidence="6">
    <location>
        <begin position="87"/>
        <end position="106"/>
    </location>
</feature>
<dbReference type="Gene3D" id="1.20.1250.20">
    <property type="entry name" value="MFS general substrate transporter like domains"/>
    <property type="match status" value="1"/>
</dbReference>
<feature type="transmembrane region" description="Helical" evidence="6">
    <location>
        <begin position="112"/>
        <end position="135"/>
    </location>
</feature>
<feature type="transmembrane region" description="Helical" evidence="6">
    <location>
        <begin position="260"/>
        <end position="281"/>
    </location>
</feature>
<dbReference type="RefSeq" id="WP_108962853.1">
    <property type="nucleotide sequence ID" value="NZ_QEFB01000007.1"/>
</dbReference>
<sequence>MTTSSVSHPRAAAPAAGPFPWVGLIALAATVFLSVSSEMIPTGLLPEMSRSLGVTPSQVGLLVTFFAFTVVVSSAPLTAATVRLPRHALMVGILTVLGLSNLLTAISPTYELVVASRILGGLAHGLFWALVPAYAAHLVPKEQIARAVSITLGGGTLAFVLGVPLGTVLGQSIGWRWAFAAIAIALGLGALAVLRWLPKVEREPVVPRLDSEPRRDPTVLPVAAICVTVAIVMIGHYALYTFIAPFVTDSMGLAPEHLSAALFIYGGAGAVGLVLTSTVFAKRTSLGLITALGTTAIAVTVMALSTSTLWLSGLALLVWGLAFGLIAPLLQTRMLHTASPRIRDTASAFYTTAFNAGIGGGALVGAVLLDWKGVGFLPVANVALTLLGLVIIVLTIQLTRRRSRQRDERPVGESSSVG</sequence>
<dbReference type="InterPro" id="IPR020846">
    <property type="entry name" value="MFS_dom"/>
</dbReference>
<evidence type="ECO:0000256" key="4">
    <source>
        <dbReference type="ARBA" id="ARBA00022989"/>
    </source>
</evidence>
<dbReference type="Pfam" id="PF07690">
    <property type="entry name" value="MFS_1"/>
    <property type="match status" value="1"/>
</dbReference>
<evidence type="ECO:0000313" key="8">
    <source>
        <dbReference type="EMBL" id="PWC06990.1"/>
    </source>
</evidence>
<dbReference type="InterPro" id="IPR050189">
    <property type="entry name" value="MFS_Efflux_Transporters"/>
</dbReference>
<keyword evidence="2" id="KW-1003">Cell membrane</keyword>
<keyword evidence="9" id="KW-1185">Reference proteome</keyword>
<feature type="transmembrane region" description="Helical" evidence="6">
    <location>
        <begin position="147"/>
        <end position="169"/>
    </location>
</feature>
<dbReference type="GO" id="GO:0022857">
    <property type="term" value="F:transmembrane transporter activity"/>
    <property type="evidence" value="ECO:0007669"/>
    <property type="project" value="InterPro"/>
</dbReference>
<dbReference type="PANTHER" id="PTHR43124:SF3">
    <property type="entry name" value="CHLORAMPHENICOL EFFLUX PUMP RV0191"/>
    <property type="match status" value="1"/>
</dbReference>
<feature type="domain" description="Major facilitator superfamily (MFS) profile" evidence="7">
    <location>
        <begin position="22"/>
        <end position="400"/>
    </location>
</feature>
<reference evidence="9" key="1">
    <citation type="submission" date="2018-04" db="EMBL/GenBank/DDBJ databases">
        <authorList>
            <person name="Liu S."/>
            <person name="Wang Z."/>
            <person name="Li J."/>
        </authorList>
    </citation>
    <scope>NUCLEOTIDE SEQUENCE [LARGE SCALE GENOMIC DNA]</scope>
    <source>
        <strain evidence="9">622</strain>
    </source>
</reference>
<dbReference type="AlphaFoldDB" id="A0A2U1TDU8"/>
<comment type="subcellular location">
    <subcellularLocation>
        <location evidence="1">Cell membrane</location>
        <topology evidence="1">Multi-pass membrane protein</topology>
    </subcellularLocation>
</comment>
<dbReference type="PROSITE" id="PS50850">
    <property type="entry name" value="MFS"/>
    <property type="match status" value="1"/>
</dbReference>
<dbReference type="PANTHER" id="PTHR43124">
    <property type="entry name" value="PURINE EFFLUX PUMP PBUE"/>
    <property type="match status" value="1"/>
</dbReference>
<evidence type="ECO:0000256" key="6">
    <source>
        <dbReference type="SAM" id="Phobius"/>
    </source>
</evidence>
<feature type="transmembrane region" description="Helical" evidence="6">
    <location>
        <begin position="286"/>
        <end position="304"/>
    </location>
</feature>
<keyword evidence="5 6" id="KW-0472">Membrane</keyword>
<feature type="transmembrane region" description="Helical" evidence="6">
    <location>
        <begin position="175"/>
        <end position="197"/>
    </location>
</feature>
<dbReference type="SUPFAM" id="SSF103473">
    <property type="entry name" value="MFS general substrate transporter"/>
    <property type="match status" value="1"/>
</dbReference>
<accession>A0A2U1TDU8</accession>
<dbReference type="InterPro" id="IPR011701">
    <property type="entry name" value="MFS"/>
</dbReference>
<name>A0A2U1TDU8_9MICO</name>
<dbReference type="CDD" id="cd17324">
    <property type="entry name" value="MFS_NepI_like"/>
    <property type="match status" value="1"/>
</dbReference>
<protein>
    <submittedName>
        <fullName evidence="8">MFS transporter</fullName>
    </submittedName>
</protein>
<evidence type="ECO:0000256" key="3">
    <source>
        <dbReference type="ARBA" id="ARBA00022692"/>
    </source>
</evidence>
<evidence type="ECO:0000259" key="7">
    <source>
        <dbReference type="PROSITE" id="PS50850"/>
    </source>
</evidence>
<proteinExistence type="predicted"/>
<dbReference type="EMBL" id="QEFB01000007">
    <property type="protein sequence ID" value="PWC06990.1"/>
    <property type="molecule type" value="Genomic_DNA"/>
</dbReference>
<feature type="transmembrane region" description="Helical" evidence="6">
    <location>
        <begin position="348"/>
        <end position="369"/>
    </location>
</feature>
<keyword evidence="3 6" id="KW-0812">Transmembrane</keyword>
<keyword evidence="4 6" id="KW-1133">Transmembrane helix</keyword>
<dbReference type="Proteomes" id="UP000244962">
    <property type="component" value="Unassembled WGS sequence"/>
</dbReference>
<feature type="transmembrane region" description="Helical" evidence="6">
    <location>
        <begin position="310"/>
        <end position="327"/>
    </location>
</feature>